<gene>
    <name evidence="11" type="ORF">PCOR1329_LOCUS16191</name>
</gene>
<accession>A0ABN9R1R2</accession>
<keyword evidence="5" id="KW-0934">Plastid</keyword>
<evidence type="ECO:0000256" key="7">
    <source>
        <dbReference type="ARBA" id="ARBA00022946"/>
    </source>
</evidence>
<dbReference type="InterPro" id="IPR016053">
    <property type="entry name" value="Haem_Oase-like"/>
</dbReference>
<dbReference type="InterPro" id="IPR016084">
    <property type="entry name" value="Haem_Oase-like_multi-hlx"/>
</dbReference>
<dbReference type="Pfam" id="PF05996">
    <property type="entry name" value="Fe_bilin_red"/>
    <property type="match status" value="1"/>
</dbReference>
<name>A0ABN9R1R2_9DINO</name>
<keyword evidence="10" id="KW-0175">Coiled coil</keyword>
<dbReference type="InterPro" id="IPR016951">
    <property type="entry name" value="Haem_Oase_decyc_pln"/>
</dbReference>
<evidence type="ECO:0000256" key="2">
    <source>
        <dbReference type="ARBA" id="ARBA00022528"/>
    </source>
</evidence>
<keyword evidence="4" id="KW-0349">Heme</keyword>
<dbReference type="InterPro" id="IPR009249">
    <property type="entry name" value="Ferredoxin-dep_bilin_Rdtase"/>
</dbReference>
<keyword evidence="7" id="KW-0809">Transit peptide</keyword>
<dbReference type="Gene3D" id="1.20.910.10">
    <property type="entry name" value="Heme oxygenase-like"/>
    <property type="match status" value="1"/>
</dbReference>
<dbReference type="InterPro" id="IPR002051">
    <property type="entry name" value="Haem_Oase"/>
</dbReference>
<dbReference type="Gene3D" id="3.40.1500.20">
    <property type="match status" value="1"/>
</dbReference>
<dbReference type="PANTHER" id="PTHR35703">
    <property type="entry name" value="HEME OXYGENASE 1, CHLOROPLASTIC-RELATED"/>
    <property type="match status" value="1"/>
</dbReference>
<evidence type="ECO:0000256" key="8">
    <source>
        <dbReference type="ARBA" id="ARBA00023002"/>
    </source>
</evidence>
<comment type="caution">
    <text evidence="11">The sequence shown here is derived from an EMBL/GenBank/DDBJ whole genome shotgun (WGS) entry which is preliminary data.</text>
</comment>
<dbReference type="Proteomes" id="UP001189429">
    <property type="component" value="Unassembled WGS sequence"/>
</dbReference>
<dbReference type="SUPFAM" id="SSF48613">
    <property type="entry name" value="Heme oxygenase-like"/>
    <property type="match status" value="1"/>
</dbReference>
<dbReference type="Pfam" id="PF01126">
    <property type="entry name" value="Heme_oxygenase"/>
    <property type="match status" value="1"/>
</dbReference>
<dbReference type="EMBL" id="CAUYUJ010004947">
    <property type="protein sequence ID" value="CAK0811656.1"/>
    <property type="molecule type" value="Genomic_DNA"/>
</dbReference>
<evidence type="ECO:0000256" key="4">
    <source>
        <dbReference type="ARBA" id="ARBA00022617"/>
    </source>
</evidence>
<keyword evidence="9" id="KW-0408">Iron</keyword>
<dbReference type="CDD" id="cd19165">
    <property type="entry name" value="HemeO"/>
    <property type="match status" value="1"/>
</dbReference>
<proteinExistence type="predicted"/>
<protein>
    <submittedName>
        <fullName evidence="11">Uncharacterized protein</fullName>
    </submittedName>
</protein>
<evidence type="ECO:0000313" key="12">
    <source>
        <dbReference type="Proteomes" id="UP001189429"/>
    </source>
</evidence>
<evidence type="ECO:0000256" key="10">
    <source>
        <dbReference type="SAM" id="Coils"/>
    </source>
</evidence>
<keyword evidence="6" id="KW-0479">Metal-binding</keyword>
<organism evidence="11 12">
    <name type="scientific">Prorocentrum cordatum</name>
    <dbReference type="NCBI Taxonomy" id="2364126"/>
    <lineage>
        <taxon>Eukaryota</taxon>
        <taxon>Sar</taxon>
        <taxon>Alveolata</taxon>
        <taxon>Dinophyceae</taxon>
        <taxon>Prorocentrales</taxon>
        <taxon>Prorocentraceae</taxon>
        <taxon>Prorocentrum</taxon>
    </lineage>
</organism>
<feature type="coiled-coil region" evidence="10">
    <location>
        <begin position="314"/>
        <end position="341"/>
    </location>
</feature>
<comment type="subcellular location">
    <subcellularLocation>
        <location evidence="1">Plastid</location>
        <location evidence="1">Chloroplast</location>
    </subcellularLocation>
</comment>
<evidence type="ECO:0000256" key="3">
    <source>
        <dbReference type="ARBA" id="ARBA00022531"/>
    </source>
</evidence>
<evidence type="ECO:0000313" key="11">
    <source>
        <dbReference type="EMBL" id="CAK0811656.1"/>
    </source>
</evidence>
<keyword evidence="3" id="KW-0602">Photosynthesis</keyword>
<sequence>MSAREKEPQKKFNGLQAKVDAAVAPAKATDMEVDDGPPAAADAYAEATQELAEEAIQAVKHKVEQAQEEFAEAEPALAPTQKHSVAKEVEVQQVLSSSPQLPAERRSLGATIHALGLGVESLGALLKAKGAQEAEAQTLASQLSNVLKAMREVDVRAHVSPTVSPANAGQSVCAAEDLAGAAGSQPTLVTPAGAEDTDTLRDFLQRAGVAAPVDDEEMREAAKRTAAGIGPFSKKAQHDVAALGRRRSGVLQMRQMLVERAAVLNSIEVATPGRRDLAGERARPHLALAEGGRAELIQYQPKAESCRSFNAEPHQSTGETLEHAAARKKQLEQEIEVADVVADFHAGVLKEAVDKAKFMSSLASRAVRLHSDPDFAFQEFAEHFLALLEGGRLGPLEELRSVDADLLSKEATLPKGGSTRVATRLFQGAGAEAVVRRARMTVVDAGSQVQAFNAVVYPSPALELPVLGIDLIRLPGGLLVGMDFSPLSREPEYLRQYCETTLGPIVAKYEQHEGLLTKPSTRFYGEDPEFFSPALFFSRAPVSELASGGTLVSAFKEICDAYSAMLKGHDRAKPAVTLSRPGEVRWQHTRYDAWHKPRDPAVNMFTRFFGQEWTETFVDQVLFPWAKALKRRSGPLLGNTSILACMRKESLKLHTRAQAPADGQAPEKKRVPMSQRTVTKASMLQYLVDSKVVYESFEAAVAANEDCAQLRDTGLERVEVLQEDIGDMSSREGLEVPAPSEAAAEYAAFVGELASQDTPRFLCHWYNHHLAHTAGGMMIYSMARKKAFGEDGGPPLGFWTKYPKAGASNDYKELLNDVRLRIEACASAWAGEQRLACTQETPAAFERSGGLLGSLWAEA</sequence>
<reference evidence="11" key="1">
    <citation type="submission" date="2023-10" db="EMBL/GenBank/DDBJ databases">
        <authorList>
            <person name="Chen Y."/>
            <person name="Shah S."/>
            <person name="Dougan E. K."/>
            <person name="Thang M."/>
            <person name="Chan C."/>
        </authorList>
    </citation>
    <scope>NUCLEOTIDE SEQUENCE [LARGE SCALE GENOMIC DNA]</scope>
</reference>
<keyword evidence="8" id="KW-0560">Oxidoreductase</keyword>
<dbReference type="PANTHER" id="PTHR35703:SF2">
    <property type="entry name" value="HEME OXYGENASE 1, CHLOROPLASTIC-RELATED"/>
    <property type="match status" value="1"/>
</dbReference>
<evidence type="ECO:0000256" key="6">
    <source>
        <dbReference type="ARBA" id="ARBA00022723"/>
    </source>
</evidence>
<evidence type="ECO:0000256" key="5">
    <source>
        <dbReference type="ARBA" id="ARBA00022640"/>
    </source>
</evidence>
<keyword evidence="12" id="KW-1185">Reference proteome</keyword>
<evidence type="ECO:0000256" key="9">
    <source>
        <dbReference type="ARBA" id="ARBA00023004"/>
    </source>
</evidence>
<keyword evidence="2" id="KW-0150">Chloroplast</keyword>
<evidence type="ECO:0000256" key="1">
    <source>
        <dbReference type="ARBA" id="ARBA00004229"/>
    </source>
</evidence>